<feature type="coiled-coil region" evidence="2">
    <location>
        <begin position="168"/>
        <end position="295"/>
    </location>
</feature>
<reference evidence="3 4" key="1">
    <citation type="submission" date="2021-03" db="EMBL/GenBank/DDBJ databases">
        <authorList>
            <person name="Peeters C."/>
        </authorList>
    </citation>
    <scope>NUCLEOTIDE SEQUENCE [LARGE SCALE GENOMIC DNA]</scope>
    <source>
        <strain evidence="3 4">LMG 26411</strain>
    </source>
</reference>
<dbReference type="EMBL" id="CAJPVI010000037">
    <property type="protein sequence ID" value="CAG2156418.1"/>
    <property type="molecule type" value="Genomic_DNA"/>
</dbReference>
<dbReference type="Pfam" id="PF10087">
    <property type="entry name" value="DUF2325"/>
    <property type="match status" value="1"/>
</dbReference>
<evidence type="ECO:0008006" key="5">
    <source>
        <dbReference type="Google" id="ProtNLM"/>
    </source>
</evidence>
<evidence type="ECO:0000256" key="2">
    <source>
        <dbReference type="SAM" id="Coils"/>
    </source>
</evidence>
<comment type="similarity">
    <text evidence="1">Belongs to the UPF0751 family.</text>
</comment>
<gene>
    <name evidence="3" type="ORF">LMG26411_05241</name>
</gene>
<organism evidence="3 4">
    <name type="scientific">Cupriavidus numazuensis</name>
    <dbReference type="NCBI Taxonomy" id="221992"/>
    <lineage>
        <taxon>Bacteria</taxon>
        <taxon>Pseudomonadati</taxon>
        <taxon>Pseudomonadota</taxon>
        <taxon>Betaproteobacteria</taxon>
        <taxon>Burkholderiales</taxon>
        <taxon>Burkholderiaceae</taxon>
        <taxon>Cupriavidus</taxon>
    </lineage>
</organism>
<evidence type="ECO:0000313" key="3">
    <source>
        <dbReference type="EMBL" id="CAG2156418.1"/>
    </source>
</evidence>
<keyword evidence="4" id="KW-1185">Reference proteome</keyword>
<keyword evidence="2" id="KW-0175">Coiled coil</keyword>
<name>A0ABN7Q6S5_9BURK</name>
<accession>A0ABN7Q6S5</accession>
<comment type="caution">
    <text evidence="3">The sequence shown here is derived from an EMBL/GenBank/DDBJ whole genome shotgun (WGS) entry which is preliminary data.</text>
</comment>
<proteinExistence type="inferred from homology"/>
<dbReference type="Proteomes" id="UP000672657">
    <property type="component" value="Unassembled WGS sequence"/>
</dbReference>
<evidence type="ECO:0000256" key="1">
    <source>
        <dbReference type="ARBA" id="ARBA00007189"/>
    </source>
</evidence>
<evidence type="ECO:0000313" key="4">
    <source>
        <dbReference type="Proteomes" id="UP000672657"/>
    </source>
</evidence>
<protein>
    <recommendedName>
        <fullName evidence="5">DUF2325 domain-containing protein</fullName>
    </recommendedName>
</protein>
<sequence length="431" mass="46806">MQNPPFRLARASLLGSDSPNHAATTLRPVVRRRATLAELDPHFHCSLIGTCLTTAELRKLVLRLSGNAAREADDIEIHHEAVSLARQGVAGCKAIHKALDERHALSIRRFATARDANEVQAMWRHAQAEGDIPGAYWALMTHPDVTQPVRRVAFGEVHMLSHLVGAANRADIRRLVALEGENAELREKVARQQQRMQLMSAQHAKALQDANEQIAALRGRQARRGQVTDAHAEDLLRTTAQSLSELMNAQAARMAAAEQRAEWARDEAATLRGELDEMKAQLSASRAEAQALEALVAASTHDGAEPVSTMPGLASRRIVYVGGRGVSTTAMKALVERAGGEFQRHDGGLEQRKGLLPAMVAGADVVVFPVDCVDHDSVAVLKRVCQQQGIAYHPVRSASVASFMELAVRLFGRQEKTDADFGVDAARPAHA</sequence>
<dbReference type="InterPro" id="IPR016772">
    <property type="entry name" value="UCP020408"/>
</dbReference>